<evidence type="ECO:0000313" key="1">
    <source>
        <dbReference type="EMBL" id="EMA45346.1"/>
    </source>
</evidence>
<dbReference type="InterPro" id="IPR012347">
    <property type="entry name" value="Ferritin-like"/>
</dbReference>
<proteinExistence type="predicted"/>
<evidence type="ECO:0008006" key="3">
    <source>
        <dbReference type="Google" id="ProtNLM"/>
    </source>
</evidence>
<sequence length="354" mass="38527">MNSPKESTSDPSENTDRRRFMKAAIGTAATAAAIPAVSTTAAAHFPEEFAIDIAPEHEGNRVEPDENGRVSVAVRYTEFTDANGETVVFDPTDRAVRYRFGTHEILGNGGGVRPVDDGAVSDVDGDGNDDLVLEFPLDGAGFTGDESTGTLFWEKDDSGKHGYAGTDDIALPDDMAISDIDVLNYALTLEHLEYAFYRDGLASSGGTFSEHDVERSAVARYFDRPTLRFSMYQQLEDIRDHEKAHVEKLTQTITDLGGNPVEETDYEFDYDTFEEFVAIAARLEDVGVSAYAGAAPLLSDPDLVPPALSIHSVEARHASFLDTLNLRRAAPDAFDSARSMEQVLPIAKEFVASE</sequence>
<dbReference type="RefSeq" id="WP_006077251.1">
    <property type="nucleotide sequence ID" value="NZ_AOMD01000018.1"/>
</dbReference>
<dbReference type="PROSITE" id="PS51318">
    <property type="entry name" value="TAT"/>
    <property type="match status" value="1"/>
</dbReference>
<keyword evidence="2" id="KW-1185">Reference proteome</keyword>
<dbReference type="AlphaFoldDB" id="M0MI19"/>
<dbReference type="Gene3D" id="1.20.1260.10">
    <property type="match status" value="1"/>
</dbReference>
<gene>
    <name evidence="1" type="ORF">C449_06965</name>
</gene>
<dbReference type="InterPro" id="IPR009078">
    <property type="entry name" value="Ferritin-like_SF"/>
</dbReference>
<comment type="caution">
    <text evidence="1">The sequence shown here is derived from an EMBL/GenBank/DDBJ whole genome shotgun (WGS) entry which is preliminary data.</text>
</comment>
<protein>
    <recommendedName>
        <fullName evidence="3">Ferritin-like domain-containing protein</fullName>
    </recommendedName>
</protein>
<reference evidence="1 2" key="1">
    <citation type="journal article" date="2014" name="PLoS Genet.">
        <title>Phylogenetically driven sequencing of extremely halophilic archaea reveals strategies for static and dynamic osmo-response.</title>
        <authorList>
            <person name="Becker E.A."/>
            <person name="Seitzer P.M."/>
            <person name="Tritt A."/>
            <person name="Larsen D."/>
            <person name="Krusor M."/>
            <person name="Yao A.I."/>
            <person name="Wu D."/>
            <person name="Madern D."/>
            <person name="Eisen J.A."/>
            <person name="Darling A.E."/>
            <person name="Facciotti M.T."/>
        </authorList>
    </citation>
    <scope>NUCLEOTIDE SEQUENCE [LARGE SCALE GENOMIC DNA]</scope>
    <source>
        <strain evidence="1 2">DSM 5350</strain>
    </source>
</reference>
<evidence type="ECO:0000313" key="2">
    <source>
        <dbReference type="Proteomes" id="UP000011669"/>
    </source>
</evidence>
<accession>M0MI19</accession>
<dbReference type="Proteomes" id="UP000011669">
    <property type="component" value="Unassembled WGS sequence"/>
</dbReference>
<dbReference type="SUPFAM" id="SSF47240">
    <property type="entry name" value="Ferritin-like"/>
    <property type="match status" value="1"/>
</dbReference>
<dbReference type="CDD" id="cd00657">
    <property type="entry name" value="Ferritin_like"/>
    <property type="match status" value="1"/>
</dbReference>
<name>M0MI19_9EURY</name>
<dbReference type="Pfam" id="PF13668">
    <property type="entry name" value="Ferritin_2"/>
    <property type="match status" value="1"/>
</dbReference>
<dbReference type="InParanoid" id="M0MI19"/>
<organism evidence="1 2">
    <name type="scientific">Halococcus saccharolyticus DSM 5350</name>
    <dbReference type="NCBI Taxonomy" id="1227455"/>
    <lineage>
        <taxon>Archaea</taxon>
        <taxon>Methanobacteriati</taxon>
        <taxon>Methanobacteriota</taxon>
        <taxon>Stenosarchaea group</taxon>
        <taxon>Halobacteria</taxon>
        <taxon>Halobacteriales</taxon>
        <taxon>Halococcaceae</taxon>
        <taxon>Halococcus</taxon>
    </lineage>
</organism>
<dbReference type="PATRIC" id="fig|1227455.4.peg.1419"/>
<dbReference type="EMBL" id="AOMD01000018">
    <property type="protein sequence ID" value="EMA45346.1"/>
    <property type="molecule type" value="Genomic_DNA"/>
</dbReference>
<dbReference type="InterPro" id="IPR006311">
    <property type="entry name" value="TAT_signal"/>
</dbReference>